<protein>
    <submittedName>
        <fullName evidence="4">YhbY family RNA-binding protein</fullName>
    </submittedName>
</protein>
<organism evidence="4 5">
    <name type="scientific">Candidatus Gallacutalibacter pullicola</name>
    <dbReference type="NCBI Taxonomy" id="2840830"/>
    <lineage>
        <taxon>Bacteria</taxon>
        <taxon>Bacillati</taxon>
        <taxon>Bacillota</taxon>
        <taxon>Clostridia</taxon>
        <taxon>Eubacteriales</taxon>
        <taxon>Candidatus Gallacutalibacter</taxon>
    </lineage>
</organism>
<dbReference type="GO" id="GO:0003723">
    <property type="term" value="F:RNA binding"/>
    <property type="evidence" value="ECO:0007669"/>
    <property type="project" value="UniProtKB-UniRule"/>
</dbReference>
<sequence length="108" mass="11790">MLTSKQRAYLRSLANSIDTIVMVGKSGLSEDITKQVDDALTAREIIKGKVLTETAPCSPREAADTLAGQTGADVVQVIGSKFVLYRRNEKEPKITLPKAARSKQERKS</sequence>
<dbReference type="SUPFAM" id="SSF75471">
    <property type="entry name" value="YhbY-like"/>
    <property type="match status" value="1"/>
</dbReference>
<feature type="domain" description="CRM" evidence="3">
    <location>
        <begin position="1"/>
        <end position="97"/>
    </location>
</feature>
<dbReference type="Proteomes" id="UP000886785">
    <property type="component" value="Unassembled WGS sequence"/>
</dbReference>
<dbReference type="EMBL" id="DVHF01000087">
    <property type="protein sequence ID" value="HIR57593.1"/>
    <property type="molecule type" value="Genomic_DNA"/>
</dbReference>
<dbReference type="Gene3D" id="3.30.110.60">
    <property type="entry name" value="YhbY-like"/>
    <property type="match status" value="1"/>
</dbReference>
<evidence type="ECO:0000256" key="1">
    <source>
        <dbReference type="ARBA" id="ARBA00022884"/>
    </source>
</evidence>
<accession>A0A9D1J1S0</accession>
<dbReference type="InterPro" id="IPR035920">
    <property type="entry name" value="YhbY-like_sf"/>
</dbReference>
<comment type="caution">
    <text evidence="4">The sequence shown here is derived from an EMBL/GenBank/DDBJ whole genome shotgun (WGS) entry which is preliminary data.</text>
</comment>
<dbReference type="SMART" id="SM01103">
    <property type="entry name" value="CRS1_YhbY"/>
    <property type="match status" value="1"/>
</dbReference>
<dbReference type="InterPro" id="IPR051925">
    <property type="entry name" value="RNA-binding_domain"/>
</dbReference>
<dbReference type="PANTHER" id="PTHR40065:SF3">
    <property type="entry name" value="RNA-BINDING PROTEIN YHBY"/>
    <property type="match status" value="1"/>
</dbReference>
<reference evidence="4" key="2">
    <citation type="journal article" date="2021" name="PeerJ">
        <title>Extensive microbial diversity within the chicken gut microbiome revealed by metagenomics and culture.</title>
        <authorList>
            <person name="Gilroy R."/>
            <person name="Ravi A."/>
            <person name="Getino M."/>
            <person name="Pursley I."/>
            <person name="Horton D.L."/>
            <person name="Alikhan N.F."/>
            <person name="Baker D."/>
            <person name="Gharbi K."/>
            <person name="Hall N."/>
            <person name="Watson M."/>
            <person name="Adriaenssens E.M."/>
            <person name="Foster-Nyarko E."/>
            <person name="Jarju S."/>
            <person name="Secka A."/>
            <person name="Antonio M."/>
            <person name="Oren A."/>
            <person name="Chaudhuri R.R."/>
            <person name="La Ragione R."/>
            <person name="Hildebrand F."/>
            <person name="Pallen M.J."/>
        </authorList>
    </citation>
    <scope>NUCLEOTIDE SEQUENCE</scope>
    <source>
        <strain evidence="4">ChiSjej1B19-7085</strain>
    </source>
</reference>
<proteinExistence type="predicted"/>
<dbReference type="PANTHER" id="PTHR40065">
    <property type="entry name" value="RNA-BINDING PROTEIN YHBY"/>
    <property type="match status" value="1"/>
</dbReference>
<name>A0A9D1J1S0_9FIRM</name>
<evidence type="ECO:0000313" key="4">
    <source>
        <dbReference type="EMBL" id="HIR57593.1"/>
    </source>
</evidence>
<dbReference type="Pfam" id="PF01985">
    <property type="entry name" value="CRS1_YhbY"/>
    <property type="match status" value="1"/>
</dbReference>
<dbReference type="InterPro" id="IPR001890">
    <property type="entry name" value="RNA-binding_CRM"/>
</dbReference>
<evidence type="ECO:0000259" key="3">
    <source>
        <dbReference type="PROSITE" id="PS51295"/>
    </source>
</evidence>
<evidence type="ECO:0000313" key="5">
    <source>
        <dbReference type="Proteomes" id="UP000886785"/>
    </source>
</evidence>
<dbReference type="AlphaFoldDB" id="A0A9D1J1S0"/>
<dbReference type="PROSITE" id="PS51295">
    <property type="entry name" value="CRM"/>
    <property type="match status" value="1"/>
</dbReference>
<keyword evidence="1 2" id="KW-0694">RNA-binding</keyword>
<gene>
    <name evidence="4" type="ORF">IAA54_07970</name>
</gene>
<evidence type="ECO:0000256" key="2">
    <source>
        <dbReference type="PROSITE-ProRule" id="PRU00626"/>
    </source>
</evidence>
<reference evidence="4" key="1">
    <citation type="submission" date="2020-10" db="EMBL/GenBank/DDBJ databases">
        <authorList>
            <person name="Gilroy R."/>
        </authorList>
    </citation>
    <scope>NUCLEOTIDE SEQUENCE</scope>
    <source>
        <strain evidence="4">ChiSjej1B19-7085</strain>
    </source>
</reference>